<gene>
    <name evidence="9" type="primary">LOC115223201</name>
</gene>
<evidence type="ECO:0000313" key="9">
    <source>
        <dbReference type="RefSeq" id="XP_029649519.1"/>
    </source>
</evidence>
<evidence type="ECO:0000256" key="6">
    <source>
        <dbReference type="SAM" id="MobiDB-lite"/>
    </source>
</evidence>
<dbReference type="InterPro" id="IPR019397">
    <property type="entry name" value="Uncharacterised_TMEM39"/>
</dbReference>
<feature type="transmembrane region" description="Helical" evidence="7">
    <location>
        <begin position="258"/>
        <end position="279"/>
    </location>
</feature>
<evidence type="ECO:0000256" key="2">
    <source>
        <dbReference type="ARBA" id="ARBA00010737"/>
    </source>
</evidence>
<feature type="transmembrane region" description="Helical" evidence="7">
    <location>
        <begin position="426"/>
        <end position="445"/>
    </location>
</feature>
<keyword evidence="3 7" id="KW-0812">Transmembrane</keyword>
<feature type="transmembrane region" description="Helical" evidence="7">
    <location>
        <begin position="299"/>
        <end position="318"/>
    </location>
</feature>
<feature type="transmembrane region" description="Helical" evidence="7">
    <location>
        <begin position="58"/>
        <end position="77"/>
    </location>
</feature>
<dbReference type="GO" id="GO:0016020">
    <property type="term" value="C:membrane"/>
    <property type="evidence" value="ECO:0007669"/>
    <property type="project" value="UniProtKB-SubCell"/>
</dbReference>
<protein>
    <submittedName>
        <fullName evidence="9">Transmembrane protein 39A-A isoform X1</fullName>
    </submittedName>
</protein>
<dbReference type="PANTHER" id="PTHR12995:SF4">
    <property type="entry name" value="FI21814P1"/>
    <property type="match status" value="1"/>
</dbReference>
<proteinExistence type="inferred from homology"/>
<comment type="subcellular location">
    <subcellularLocation>
        <location evidence="1">Membrane</location>
        <topology evidence="1">Multi-pass membrane protein</topology>
    </subcellularLocation>
</comment>
<dbReference type="Pfam" id="PF10271">
    <property type="entry name" value="Tmp39"/>
    <property type="match status" value="1"/>
</dbReference>
<comment type="similarity">
    <text evidence="2">Belongs to the TMEM39 family.</text>
</comment>
<evidence type="ECO:0000256" key="3">
    <source>
        <dbReference type="ARBA" id="ARBA00022692"/>
    </source>
</evidence>
<feature type="region of interest" description="Disordered" evidence="6">
    <location>
        <begin position="206"/>
        <end position="225"/>
    </location>
</feature>
<feature type="transmembrane region" description="Helical" evidence="7">
    <location>
        <begin position="97"/>
        <end position="121"/>
    </location>
</feature>
<sequence length="466" mass="54652">MPSGRRILSRVQTASSSAHKCYSSNSYSEERENVIPLVSMVTLPRHGYLPDIPRENNLLFEFLLYMLGVLILFLQYVNLYKTVWWLPHSHANYALNFYLIDPYLVSFLLLLMSRRLVWCFVQEVYGSKNKKSVLYWFVQLIKLVIVTGILGTFCWSAYHVIVRYSFVNSLFLCYPLATYLILFGFTLKPIFQRNLLWPCQVVDKSVSPSSQKHKNSQDSSHTSSEDSVLSHTCTLTPDIVREEVECLKLDFNNRVKQVLFNSMLTAYYMAFVPLCFAQHVQNNCDSCWNTLYYDTYWVGQHVCLAWLCAFLLLIVHFLPPQYLDLLHKCALHLGRWQKVEGRHAHVPYNPWSELQVWPPGVLVKHVRGLFRAEGINITAEPGNSMHSRFYFLFHWPLRITNYLLFLSFTLVIYQFVRLLLCTEWNHIVSLALMLFCCDYTLFKLFRDRVILTSTYKDEEEKGDNSH</sequence>
<accession>A0A6P7TEA9</accession>
<feature type="transmembrane region" description="Helical" evidence="7">
    <location>
        <begin position="402"/>
        <end position="420"/>
    </location>
</feature>
<dbReference type="AlphaFoldDB" id="A0A6P7TEA9"/>
<keyword evidence="8" id="KW-1185">Reference proteome</keyword>
<dbReference type="KEGG" id="osn:115223201"/>
<keyword evidence="5 7" id="KW-0472">Membrane</keyword>
<dbReference type="Proteomes" id="UP000515154">
    <property type="component" value="Linkage group LG22"/>
</dbReference>
<keyword evidence="4 7" id="KW-1133">Transmembrane helix</keyword>
<reference evidence="9" key="1">
    <citation type="submission" date="2025-08" db="UniProtKB">
        <authorList>
            <consortium name="RefSeq"/>
        </authorList>
    </citation>
    <scope>IDENTIFICATION</scope>
</reference>
<evidence type="ECO:0000313" key="8">
    <source>
        <dbReference type="Proteomes" id="UP000515154"/>
    </source>
</evidence>
<dbReference type="RefSeq" id="XP_029649519.1">
    <property type="nucleotide sequence ID" value="XM_029793659.2"/>
</dbReference>
<evidence type="ECO:0000256" key="5">
    <source>
        <dbReference type="ARBA" id="ARBA00023136"/>
    </source>
</evidence>
<evidence type="ECO:0000256" key="4">
    <source>
        <dbReference type="ARBA" id="ARBA00022989"/>
    </source>
</evidence>
<feature type="transmembrane region" description="Helical" evidence="7">
    <location>
        <begin position="164"/>
        <end position="187"/>
    </location>
</feature>
<evidence type="ECO:0000256" key="1">
    <source>
        <dbReference type="ARBA" id="ARBA00004141"/>
    </source>
</evidence>
<organism evidence="8 9">
    <name type="scientific">Octopus sinensis</name>
    <name type="common">East Asian common octopus</name>
    <dbReference type="NCBI Taxonomy" id="2607531"/>
    <lineage>
        <taxon>Eukaryota</taxon>
        <taxon>Metazoa</taxon>
        <taxon>Spiralia</taxon>
        <taxon>Lophotrochozoa</taxon>
        <taxon>Mollusca</taxon>
        <taxon>Cephalopoda</taxon>
        <taxon>Coleoidea</taxon>
        <taxon>Octopodiformes</taxon>
        <taxon>Octopoda</taxon>
        <taxon>Incirrata</taxon>
        <taxon>Octopodidae</taxon>
        <taxon>Octopus</taxon>
    </lineage>
</organism>
<evidence type="ECO:0000256" key="7">
    <source>
        <dbReference type="SAM" id="Phobius"/>
    </source>
</evidence>
<feature type="transmembrane region" description="Helical" evidence="7">
    <location>
        <begin position="133"/>
        <end position="158"/>
    </location>
</feature>
<name>A0A6P7TEA9_9MOLL</name>
<dbReference type="PANTHER" id="PTHR12995">
    <property type="entry name" value="FI21814P1"/>
    <property type="match status" value="1"/>
</dbReference>